<proteinExistence type="predicted"/>
<dbReference type="InterPro" id="IPR018060">
    <property type="entry name" value="HTH_AraC"/>
</dbReference>
<dbReference type="Gene3D" id="1.10.10.60">
    <property type="entry name" value="Homeodomain-like"/>
    <property type="match status" value="2"/>
</dbReference>
<name>A0A6J4SGM9_9SPHN</name>
<dbReference type="SUPFAM" id="SSF46689">
    <property type="entry name" value="Homeodomain-like"/>
    <property type="match status" value="2"/>
</dbReference>
<keyword evidence="2" id="KW-0238">DNA-binding</keyword>
<dbReference type="PANTHER" id="PTHR46796:SF14">
    <property type="entry name" value="TRANSCRIPTIONAL REGULATORY PROTEIN"/>
    <property type="match status" value="1"/>
</dbReference>
<dbReference type="PROSITE" id="PS01124">
    <property type="entry name" value="HTH_ARAC_FAMILY_2"/>
    <property type="match status" value="1"/>
</dbReference>
<dbReference type="InterPro" id="IPR050204">
    <property type="entry name" value="AraC_XylS_family_regulators"/>
</dbReference>
<protein>
    <submittedName>
        <fullName evidence="5">Transcriptional regulator, AraC family</fullName>
    </submittedName>
</protein>
<evidence type="ECO:0000256" key="1">
    <source>
        <dbReference type="ARBA" id="ARBA00023015"/>
    </source>
</evidence>
<dbReference type="InterPro" id="IPR009057">
    <property type="entry name" value="Homeodomain-like_sf"/>
</dbReference>
<organism evidence="5">
    <name type="scientific">uncultured Sphingomonadaceae bacterium</name>
    <dbReference type="NCBI Taxonomy" id="169976"/>
    <lineage>
        <taxon>Bacteria</taxon>
        <taxon>Pseudomonadati</taxon>
        <taxon>Pseudomonadota</taxon>
        <taxon>Alphaproteobacteria</taxon>
        <taxon>Sphingomonadales</taxon>
        <taxon>Sphingomonadaceae</taxon>
        <taxon>environmental samples</taxon>
    </lineage>
</organism>
<dbReference type="Pfam" id="PF12833">
    <property type="entry name" value="HTH_18"/>
    <property type="match status" value="1"/>
</dbReference>
<dbReference type="EMBL" id="CADCVX010000214">
    <property type="protein sequence ID" value="CAA9498932.1"/>
    <property type="molecule type" value="Genomic_DNA"/>
</dbReference>
<dbReference type="SMART" id="SM00342">
    <property type="entry name" value="HTH_ARAC"/>
    <property type="match status" value="1"/>
</dbReference>
<dbReference type="PROSITE" id="PS00041">
    <property type="entry name" value="HTH_ARAC_FAMILY_1"/>
    <property type="match status" value="1"/>
</dbReference>
<gene>
    <name evidence="5" type="ORF">AVDCRST_MAG91-940</name>
</gene>
<dbReference type="PANTHER" id="PTHR46796">
    <property type="entry name" value="HTH-TYPE TRANSCRIPTIONAL ACTIVATOR RHAS-RELATED"/>
    <property type="match status" value="1"/>
</dbReference>
<evidence type="ECO:0000259" key="4">
    <source>
        <dbReference type="PROSITE" id="PS01124"/>
    </source>
</evidence>
<evidence type="ECO:0000256" key="3">
    <source>
        <dbReference type="ARBA" id="ARBA00023163"/>
    </source>
</evidence>
<evidence type="ECO:0000256" key="2">
    <source>
        <dbReference type="ARBA" id="ARBA00023125"/>
    </source>
</evidence>
<feature type="domain" description="HTH araC/xylS-type" evidence="4">
    <location>
        <begin position="197"/>
        <end position="295"/>
    </location>
</feature>
<evidence type="ECO:0000313" key="5">
    <source>
        <dbReference type="EMBL" id="CAA9498932.1"/>
    </source>
</evidence>
<dbReference type="InterPro" id="IPR018062">
    <property type="entry name" value="HTH_AraC-typ_CS"/>
</dbReference>
<dbReference type="GO" id="GO:0003700">
    <property type="term" value="F:DNA-binding transcription factor activity"/>
    <property type="evidence" value="ECO:0007669"/>
    <property type="project" value="InterPro"/>
</dbReference>
<dbReference type="GO" id="GO:0043565">
    <property type="term" value="F:sequence-specific DNA binding"/>
    <property type="evidence" value="ECO:0007669"/>
    <property type="project" value="InterPro"/>
</dbReference>
<keyword evidence="1" id="KW-0805">Transcription regulation</keyword>
<reference evidence="5" key="1">
    <citation type="submission" date="2020-02" db="EMBL/GenBank/DDBJ databases">
        <authorList>
            <person name="Meier V. D."/>
        </authorList>
    </citation>
    <scope>NUCLEOTIDE SEQUENCE</scope>
    <source>
        <strain evidence="5">AVDCRST_MAG91</strain>
    </source>
</reference>
<accession>A0A6J4SGM9</accession>
<dbReference type="AlphaFoldDB" id="A0A6J4SGM9"/>
<sequence>MALADPPTTPVLPRMEQRWREMPRSSWQAPVERVVVGRWTGATGSEEECVAESDCHVLEVNLRSTDVRLTEAENLVHDGRVAAGSVLFTRAGCRLRAVYRSPFDLLHLFIPVRRFEALLREAEIAAGSNAVRYVGPDPIVTRLALSLLGTDDMEAGGSQLYLESIAQAIVARVIGRDSAGPARSPSQGSGLVKWRQRRVMDFVEANLADTIRLQDLARAAGLSRMHFAAQFRAATGLRPHDYVVRRRIERAQDLLRESALPLAQVALGVGFQTQAHFTTVFREHVQETPGRWRQLHRPV</sequence>
<keyword evidence="3" id="KW-0804">Transcription</keyword>